<dbReference type="RefSeq" id="WP_009136946.1">
    <property type="nucleotide sequence ID" value="NZ_JH594596.1"/>
</dbReference>
<dbReference type="HOGENOM" id="CLU_433251_0_0_10"/>
<keyword evidence="1" id="KW-0175">Coiled coil</keyword>
<dbReference type="PATRIC" id="fig|742817.3.peg.1911"/>
<reference evidence="2 3" key="1">
    <citation type="submission" date="2012-01" db="EMBL/GenBank/DDBJ databases">
        <title>The Genome Sequence of Odoribacter laneus YIT 12061.</title>
        <authorList>
            <consortium name="The Broad Institute Genome Sequencing Platform"/>
            <person name="Earl A."/>
            <person name="Ward D."/>
            <person name="Feldgarden M."/>
            <person name="Gevers D."/>
            <person name="Morotomi M."/>
            <person name="Young S.K."/>
            <person name="Zeng Q."/>
            <person name="Gargeya S."/>
            <person name="Fitzgerald M."/>
            <person name="Haas B."/>
            <person name="Abouelleil A."/>
            <person name="Alvarado L."/>
            <person name="Arachchi H.M."/>
            <person name="Berlin A."/>
            <person name="Chapman S.B."/>
            <person name="Gearin G."/>
            <person name="Goldberg J."/>
            <person name="Griggs A."/>
            <person name="Gujja S."/>
            <person name="Hansen M."/>
            <person name="Heiman D."/>
            <person name="Howarth C."/>
            <person name="Larimer J."/>
            <person name="Lui A."/>
            <person name="MacDonald P.J.P."/>
            <person name="McCowen C."/>
            <person name="Montmayeur A."/>
            <person name="Murphy C."/>
            <person name="Neiman D."/>
            <person name="Pearson M."/>
            <person name="Priest M."/>
            <person name="Roberts A."/>
            <person name="Saif S."/>
            <person name="Shea T."/>
            <person name="Sisk P."/>
            <person name="Stolte C."/>
            <person name="Sykes S."/>
            <person name="Wortman J."/>
            <person name="Nusbaum C."/>
            <person name="Birren B."/>
        </authorList>
    </citation>
    <scope>NUCLEOTIDE SEQUENCE [LARGE SCALE GENOMIC DNA]</scope>
    <source>
        <strain evidence="2 3">YIT 12061</strain>
    </source>
</reference>
<name>H1DHR2_9BACT</name>
<dbReference type="eggNOG" id="ENOG502Z8H3">
    <property type="taxonomic scope" value="Bacteria"/>
</dbReference>
<dbReference type="Proteomes" id="UP000004892">
    <property type="component" value="Unassembled WGS sequence"/>
</dbReference>
<accession>H1DHR2</accession>
<evidence type="ECO:0000256" key="1">
    <source>
        <dbReference type="SAM" id="Coils"/>
    </source>
</evidence>
<keyword evidence="3" id="KW-1185">Reference proteome</keyword>
<evidence type="ECO:0000313" key="3">
    <source>
        <dbReference type="Proteomes" id="UP000004892"/>
    </source>
</evidence>
<gene>
    <name evidence="2" type="ORF">HMPREF9449_01798</name>
</gene>
<dbReference type="Pfam" id="PF16510">
    <property type="entry name" value="P22_portal"/>
    <property type="match status" value="1"/>
</dbReference>
<dbReference type="EMBL" id="ADMC01000023">
    <property type="protein sequence ID" value="EHP47191.1"/>
    <property type="molecule type" value="Genomic_DNA"/>
</dbReference>
<dbReference type="STRING" id="742817.HMPREF9449_01798"/>
<evidence type="ECO:0008006" key="4">
    <source>
        <dbReference type="Google" id="ProtNLM"/>
    </source>
</evidence>
<dbReference type="AlphaFoldDB" id="H1DHR2"/>
<organism evidence="2 3">
    <name type="scientific">Odoribacter laneus YIT 12061</name>
    <dbReference type="NCBI Taxonomy" id="742817"/>
    <lineage>
        <taxon>Bacteria</taxon>
        <taxon>Pseudomonadati</taxon>
        <taxon>Bacteroidota</taxon>
        <taxon>Bacteroidia</taxon>
        <taxon>Bacteroidales</taxon>
        <taxon>Odoribacteraceae</taxon>
        <taxon>Odoribacter</taxon>
    </lineage>
</organism>
<protein>
    <recommendedName>
        <fullName evidence="4">Portal protein</fullName>
    </recommendedName>
</protein>
<proteinExistence type="predicted"/>
<evidence type="ECO:0000313" key="2">
    <source>
        <dbReference type="EMBL" id="EHP47191.1"/>
    </source>
</evidence>
<sequence length="665" mass="77896">MTKGQDKINLAIYKKYVATGKEKNKIIDSCSADYTSKNREVLLSAYNAYASLDNFRKEAQRCRMYTFGNQWGDYIRHPVTGKKITEENYIKSQGKVPLKNNLIRGLVRSVLGQFATTQTESICVARDRDEQKLGEMMSAAIQTNYQRNKLWELDRRALEVFLITGTTFFKTTYGWRDSMDLMDVWTDLINYNRIFFDPNMEDVRHWDCSLIGEIHDIALNDLISNFSDGSRYKAKYLRELYKTTDTELLTQNLNTLTDERLKNMDFFIPSDMSRCRVIEVWQKETKERLRVHDTLTGEWYKIEINDESRIIEENNRRLTEQLSFGIQENNLKLIKYEWFIDRYWYYRFLSPFGDVLKEGETPYWHKSHPYTFKIYPFFDSEVHSFVGDAIDQNRYINRLITMQDFIMGAAAKGVLMFPENCKPDSMSMEEIAEEWVSYNGIIYYKPLPGVPPPQQIIANTTQTGAFEMLRLQMELYKDVTGVYGALQGQQPQSGTPAALYNQQTQNSATNLVDVLESFRQLREDRDTKIMKLQQQYYTDIRYLNIVGSTYSHEAKIFNPEKVRNIDFDLSICESVATPAYRITQNELLLRLLEMGQINVEMLLENGSFPFADKLLQSIRDFKTQVQQQQNELKRTVADEQKDQNLPPQTLQQLNNITHFNPAENQ</sequence>
<feature type="coiled-coil region" evidence="1">
    <location>
        <begin position="611"/>
        <end position="642"/>
    </location>
</feature>
<dbReference type="GeneID" id="98069361"/>
<comment type="caution">
    <text evidence="2">The sequence shown here is derived from an EMBL/GenBank/DDBJ whole genome shotgun (WGS) entry which is preliminary data.</text>
</comment>
<dbReference type="InterPro" id="IPR032427">
    <property type="entry name" value="P22_portal"/>
</dbReference>